<keyword evidence="3" id="KW-1185">Reference proteome</keyword>
<dbReference type="EMBL" id="FNGS01000001">
    <property type="protein sequence ID" value="SDL12754.1"/>
    <property type="molecule type" value="Genomic_DNA"/>
</dbReference>
<evidence type="ECO:0000256" key="1">
    <source>
        <dbReference type="SAM" id="SignalP"/>
    </source>
</evidence>
<gene>
    <name evidence="2" type="ORF">SAMN04488090_0077</name>
</gene>
<dbReference type="Proteomes" id="UP000198901">
    <property type="component" value="Unassembled WGS sequence"/>
</dbReference>
<feature type="signal peptide" evidence="1">
    <location>
        <begin position="1"/>
        <end position="20"/>
    </location>
</feature>
<organism evidence="2 3">
    <name type="scientific">Siphonobacter aquaeclarae</name>
    <dbReference type="NCBI Taxonomy" id="563176"/>
    <lineage>
        <taxon>Bacteria</taxon>
        <taxon>Pseudomonadati</taxon>
        <taxon>Bacteroidota</taxon>
        <taxon>Cytophagia</taxon>
        <taxon>Cytophagales</taxon>
        <taxon>Cytophagaceae</taxon>
        <taxon>Siphonobacter</taxon>
    </lineage>
</organism>
<dbReference type="RefSeq" id="WP_093196410.1">
    <property type="nucleotide sequence ID" value="NZ_FNGS01000001.1"/>
</dbReference>
<dbReference type="AlphaFoldDB" id="A0A1G9HJ46"/>
<dbReference type="InterPro" id="IPR013783">
    <property type="entry name" value="Ig-like_fold"/>
</dbReference>
<dbReference type="NCBIfam" id="TIGR04183">
    <property type="entry name" value="Por_Secre_tail"/>
    <property type="match status" value="1"/>
</dbReference>
<accession>A0A1G9HJ46</accession>
<name>A0A1G9HJ46_9BACT</name>
<reference evidence="2 3" key="1">
    <citation type="submission" date="2016-10" db="EMBL/GenBank/DDBJ databases">
        <authorList>
            <person name="de Groot N.N."/>
        </authorList>
    </citation>
    <scope>NUCLEOTIDE SEQUENCE [LARGE SCALE GENOMIC DNA]</scope>
    <source>
        <strain evidence="2 3">DSM 21668</strain>
    </source>
</reference>
<keyword evidence="1" id="KW-0732">Signal</keyword>
<dbReference type="OrthoDB" id="1490051at2"/>
<sequence>MKKILTSLLLIACYLPSVHAQLAVYCFDSGAQGNGQDFQIYTNPATVTGANVTLAGPDNSNTVGNGQVAGQDKYLSAKKWDNFTSRNANQYIEFSFTVPAGHTVTFGQVGFDARLGNGNGTPPAIQLEYSLTGTFPGTVLLPATNLTTAWTKYFSPNVNVSIPGGTTMTFRLFVWNVTGQNVEVNMNNLTLFGLFDGAVPNKLFCGGETSLPVRLVSFGANERDGAASLSWVTASEENSAYFAVEKSTDLRSFETIGTIKAQGTTTRRTTYAFQDKALITTSYYRLRQVDNDGKMTFSQTLSVVPFNESLRSVSVYPSPGNGQLSLSGDKDLRVSVYSADSRKFGDYAVSGRRDIDLSALPNGEYLLVLKTSLEQGTRKVIIRR</sequence>
<proteinExistence type="predicted"/>
<feature type="chain" id="PRO_5011632588" evidence="1">
    <location>
        <begin position="21"/>
        <end position="384"/>
    </location>
</feature>
<dbReference type="Gene3D" id="2.60.40.10">
    <property type="entry name" value="Immunoglobulins"/>
    <property type="match status" value="1"/>
</dbReference>
<dbReference type="InterPro" id="IPR026444">
    <property type="entry name" value="Secre_tail"/>
</dbReference>
<evidence type="ECO:0000313" key="3">
    <source>
        <dbReference type="Proteomes" id="UP000198901"/>
    </source>
</evidence>
<protein>
    <submittedName>
        <fullName evidence="2">Por secretion system C-terminal sorting domain-containing protein</fullName>
    </submittedName>
</protein>
<dbReference type="STRING" id="563176.SAMN04488090_0077"/>
<evidence type="ECO:0000313" key="2">
    <source>
        <dbReference type="EMBL" id="SDL12754.1"/>
    </source>
</evidence>